<proteinExistence type="predicted"/>
<sequence length="243" mass="28041">MMSEHDEVLSAMQAAVEALATVEALDEPVTPASQRQYAQLLRMTTGFTLTWSLAWAVKKLGFNGAEEMADAGHRVRLKTTPIPGTLDDQPQPPGESERDFFITDFVQWILNPRRGTHTQGENEGFIRLMCGYHQFHSGLLDRLLTDAMKNMVQWTDLIALSTRIDGQEDPVERLIMREQFLERNPRGERLFSFLMFMIRTVHTLKFAFAYNALDREEKGIYLTAVFQGRREKEIAEMRRKTRK</sequence>
<reference evidence="1" key="1">
    <citation type="submission" date="2022-07" db="EMBL/GenBank/DDBJ databases">
        <title>The genome of Lyophyllum shimeji provides insight into the initial evolution of ectomycorrhizal fungal genome.</title>
        <authorList>
            <person name="Kobayashi Y."/>
            <person name="Shibata T."/>
            <person name="Hirakawa H."/>
            <person name="Shigenobu S."/>
            <person name="Nishiyama T."/>
            <person name="Yamada A."/>
            <person name="Hasebe M."/>
            <person name="Kawaguchi M."/>
        </authorList>
    </citation>
    <scope>NUCLEOTIDE SEQUENCE</scope>
    <source>
        <strain evidence="1">AT787</strain>
    </source>
</reference>
<name>A0A9P3UU98_LYOSH</name>
<accession>A0A9P3UU98</accession>
<keyword evidence="2" id="KW-1185">Reference proteome</keyword>
<evidence type="ECO:0000313" key="2">
    <source>
        <dbReference type="Proteomes" id="UP001063166"/>
    </source>
</evidence>
<dbReference type="AlphaFoldDB" id="A0A9P3UU98"/>
<dbReference type="EMBL" id="BRPK01000022">
    <property type="protein sequence ID" value="GLB45398.1"/>
    <property type="molecule type" value="Genomic_DNA"/>
</dbReference>
<dbReference type="Proteomes" id="UP001063166">
    <property type="component" value="Unassembled WGS sequence"/>
</dbReference>
<comment type="caution">
    <text evidence="1">The sequence shown here is derived from an EMBL/GenBank/DDBJ whole genome shotgun (WGS) entry which is preliminary data.</text>
</comment>
<protein>
    <submittedName>
        <fullName evidence="1">Uncharacterized protein</fullName>
    </submittedName>
</protein>
<organism evidence="1 2">
    <name type="scientific">Lyophyllum shimeji</name>
    <name type="common">Hon-shimeji</name>
    <name type="synonym">Tricholoma shimeji</name>
    <dbReference type="NCBI Taxonomy" id="47721"/>
    <lineage>
        <taxon>Eukaryota</taxon>
        <taxon>Fungi</taxon>
        <taxon>Dikarya</taxon>
        <taxon>Basidiomycota</taxon>
        <taxon>Agaricomycotina</taxon>
        <taxon>Agaricomycetes</taxon>
        <taxon>Agaricomycetidae</taxon>
        <taxon>Agaricales</taxon>
        <taxon>Tricholomatineae</taxon>
        <taxon>Lyophyllaceae</taxon>
        <taxon>Lyophyllum</taxon>
    </lineage>
</organism>
<dbReference type="OrthoDB" id="3049481at2759"/>
<evidence type="ECO:0000313" key="1">
    <source>
        <dbReference type="EMBL" id="GLB45398.1"/>
    </source>
</evidence>
<gene>
    <name evidence="1" type="ORF">LshimejAT787_2200610</name>
</gene>